<name>A0A2V5K8U8_9BACL</name>
<comment type="caution">
    <text evidence="1">The sequence shown here is derived from an EMBL/GenBank/DDBJ whole genome shotgun (WGS) entry which is preliminary data.</text>
</comment>
<keyword evidence="2" id="KW-1185">Reference proteome</keyword>
<dbReference type="EMBL" id="QJVJ01000005">
    <property type="protein sequence ID" value="PYI54474.1"/>
    <property type="molecule type" value="Genomic_DNA"/>
</dbReference>
<organism evidence="1 2">
    <name type="scientific">Paenibacillus flagellatus</name>
    <dbReference type="NCBI Taxonomy" id="2211139"/>
    <lineage>
        <taxon>Bacteria</taxon>
        <taxon>Bacillati</taxon>
        <taxon>Bacillota</taxon>
        <taxon>Bacilli</taxon>
        <taxon>Bacillales</taxon>
        <taxon>Paenibacillaceae</taxon>
        <taxon>Paenibacillus</taxon>
    </lineage>
</organism>
<dbReference type="Proteomes" id="UP000247476">
    <property type="component" value="Unassembled WGS sequence"/>
</dbReference>
<protein>
    <submittedName>
        <fullName evidence="1">Uncharacterized protein</fullName>
    </submittedName>
</protein>
<dbReference type="AlphaFoldDB" id="A0A2V5K8U8"/>
<sequence>MAGKKVKKQAPGSRVQAHYKIVSSDVCAVCRQQCERGIRYMARLERPGAVGNGVPCVLTRYFK</sequence>
<accession>A0A2V5K8U8</accession>
<dbReference type="RefSeq" id="WP_110840713.1">
    <property type="nucleotide sequence ID" value="NZ_QJVJ01000005.1"/>
</dbReference>
<gene>
    <name evidence="1" type="ORF">DLM86_13485</name>
</gene>
<reference evidence="1 2" key="1">
    <citation type="submission" date="2018-05" db="EMBL/GenBank/DDBJ databases">
        <title>Paenibacillus flagellatus sp. nov., isolated from selenium mineral soil.</title>
        <authorList>
            <person name="Dai X."/>
        </authorList>
    </citation>
    <scope>NUCLEOTIDE SEQUENCE [LARGE SCALE GENOMIC DNA]</scope>
    <source>
        <strain evidence="1 2">DXL2</strain>
    </source>
</reference>
<evidence type="ECO:0000313" key="1">
    <source>
        <dbReference type="EMBL" id="PYI54474.1"/>
    </source>
</evidence>
<evidence type="ECO:0000313" key="2">
    <source>
        <dbReference type="Proteomes" id="UP000247476"/>
    </source>
</evidence>
<proteinExistence type="predicted"/>
<dbReference type="OrthoDB" id="2382331at2"/>